<dbReference type="EMBL" id="JAPDGR010000118">
    <property type="protein sequence ID" value="KAJ2995862.1"/>
    <property type="molecule type" value="Genomic_DNA"/>
</dbReference>
<dbReference type="Proteomes" id="UP001143856">
    <property type="component" value="Unassembled WGS sequence"/>
</dbReference>
<keyword evidence="2" id="KW-1185">Reference proteome</keyword>
<evidence type="ECO:0000313" key="1">
    <source>
        <dbReference type="EMBL" id="KAJ2995862.1"/>
    </source>
</evidence>
<accession>A0ACC1PMX5</accession>
<name>A0ACC1PMX5_9PEZI</name>
<protein>
    <submittedName>
        <fullName evidence="1">Uncharacterized protein</fullName>
    </submittedName>
</protein>
<evidence type="ECO:0000313" key="2">
    <source>
        <dbReference type="Proteomes" id="UP001143856"/>
    </source>
</evidence>
<comment type="caution">
    <text evidence="1">The sequence shown here is derived from an EMBL/GenBank/DDBJ whole genome shotgun (WGS) entry which is preliminary data.</text>
</comment>
<organism evidence="1 2">
    <name type="scientific">Xylaria curta</name>
    <dbReference type="NCBI Taxonomy" id="42375"/>
    <lineage>
        <taxon>Eukaryota</taxon>
        <taxon>Fungi</taxon>
        <taxon>Dikarya</taxon>
        <taxon>Ascomycota</taxon>
        <taxon>Pezizomycotina</taxon>
        <taxon>Sordariomycetes</taxon>
        <taxon>Xylariomycetidae</taxon>
        <taxon>Xylariales</taxon>
        <taxon>Xylariaceae</taxon>
        <taxon>Xylaria</taxon>
    </lineage>
</organism>
<sequence length="343" mass="37484">MGNYLSGNQFPVQGKTVVITGGSRGMGLAVGQQLAKKGANVVIIARDQNKLLQALEEIKQAAKDPQTQRFHQLSADLANPSESVRTIDEIVTWNGGHPPDIVWCCAGTSLPGLFIETPISHFQSQMDSNYFSSLYMAHAVMTCWIKTAKQNKTEASGSQPRNPIPPRHLIFTASFLSFYTFAGYSPYSPTKAALRSLCDSLSQESNLYAASYPNEPAIRLHTIFPATILTEAYQAENIIKPDITKKLEGVDEGQTPEAIAMKSIKGLESGLELITTDFLSALVQRSVMGGSIRGGPLRMLIDWGLAWLMGLVMVVVRSEMDRTTRNWGRQYGAAGKTAVNRQA</sequence>
<gene>
    <name evidence="1" type="ORF">NUW58_g1153</name>
</gene>
<reference evidence="1" key="1">
    <citation type="submission" date="2022-10" db="EMBL/GenBank/DDBJ databases">
        <title>Genome Sequence of Xylaria curta.</title>
        <authorList>
            <person name="Buettner E."/>
        </authorList>
    </citation>
    <scope>NUCLEOTIDE SEQUENCE</scope>
    <source>
        <strain evidence="1">Babe10</strain>
    </source>
</reference>
<proteinExistence type="predicted"/>